<name>A0A8S4AQC2_9TELE</name>
<keyword evidence="5" id="KW-0862">Zinc</keyword>
<evidence type="ECO:0000256" key="6">
    <source>
        <dbReference type="ARBA" id="ARBA00023242"/>
    </source>
</evidence>
<keyword evidence="3" id="KW-0677">Repeat</keyword>
<evidence type="ECO:0000256" key="5">
    <source>
        <dbReference type="ARBA" id="ARBA00022833"/>
    </source>
</evidence>
<comment type="caution">
    <text evidence="11">The sequence shown here is derived from an EMBL/GenBank/DDBJ whole genome shotgun (WGS) entry which is preliminary data.</text>
</comment>
<keyword evidence="12" id="KW-1185">Reference proteome</keyword>
<dbReference type="PROSITE" id="PS50157">
    <property type="entry name" value="ZINC_FINGER_C2H2_2"/>
    <property type="match status" value="2"/>
</dbReference>
<evidence type="ECO:0000256" key="4">
    <source>
        <dbReference type="ARBA" id="ARBA00022771"/>
    </source>
</evidence>
<evidence type="ECO:0000256" key="3">
    <source>
        <dbReference type="ARBA" id="ARBA00022737"/>
    </source>
</evidence>
<dbReference type="PROSITE" id="PS00028">
    <property type="entry name" value="ZINC_FINGER_C2H2_1"/>
    <property type="match status" value="2"/>
</dbReference>
<evidence type="ECO:0000256" key="2">
    <source>
        <dbReference type="ARBA" id="ARBA00022723"/>
    </source>
</evidence>
<proteinExistence type="predicted"/>
<feature type="compositionally biased region" description="Polar residues" evidence="9">
    <location>
        <begin position="78"/>
        <end position="89"/>
    </location>
</feature>
<keyword evidence="6" id="KW-0539">Nucleus</keyword>
<protein>
    <submittedName>
        <fullName evidence="11">(Atlantic silverside) hypothetical protein</fullName>
    </submittedName>
</protein>
<keyword evidence="4 7" id="KW-0863">Zinc-finger</keyword>
<dbReference type="OrthoDB" id="8919667at2759"/>
<gene>
    <name evidence="11" type="ORF">MMEN_LOCUS6003</name>
</gene>
<dbReference type="EMBL" id="CAJRST010005557">
    <property type="protein sequence ID" value="CAG5886825.1"/>
    <property type="molecule type" value="Genomic_DNA"/>
</dbReference>
<dbReference type="PANTHER" id="PTHR16515">
    <property type="entry name" value="PR DOMAIN ZINC FINGER PROTEIN"/>
    <property type="match status" value="1"/>
</dbReference>
<evidence type="ECO:0000259" key="10">
    <source>
        <dbReference type="PROSITE" id="PS50157"/>
    </source>
</evidence>
<feature type="domain" description="C2H2-type" evidence="10">
    <location>
        <begin position="202"/>
        <end position="229"/>
    </location>
</feature>
<feature type="domain" description="C2H2-type" evidence="10">
    <location>
        <begin position="174"/>
        <end position="201"/>
    </location>
</feature>
<evidence type="ECO:0000313" key="12">
    <source>
        <dbReference type="Proteomes" id="UP000677803"/>
    </source>
</evidence>
<feature type="region of interest" description="Disordered" evidence="9">
    <location>
        <begin position="221"/>
        <end position="300"/>
    </location>
</feature>
<evidence type="ECO:0000256" key="8">
    <source>
        <dbReference type="SAM" id="Coils"/>
    </source>
</evidence>
<evidence type="ECO:0000313" key="11">
    <source>
        <dbReference type="EMBL" id="CAG5886825.1"/>
    </source>
</evidence>
<dbReference type="GO" id="GO:0010468">
    <property type="term" value="P:regulation of gene expression"/>
    <property type="evidence" value="ECO:0007669"/>
    <property type="project" value="TreeGrafter"/>
</dbReference>
<evidence type="ECO:0000256" key="7">
    <source>
        <dbReference type="PROSITE-ProRule" id="PRU00042"/>
    </source>
</evidence>
<dbReference type="GO" id="GO:0008270">
    <property type="term" value="F:zinc ion binding"/>
    <property type="evidence" value="ECO:0007669"/>
    <property type="project" value="UniProtKB-KW"/>
</dbReference>
<evidence type="ECO:0000256" key="1">
    <source>
        <dbReference type="ARBA" id="ARBA00004123"/>
    </source>
</evidence>
<dbReference type="Gene3D" id="3.30.160.60">
    <property type="entry name" value="Classic Zinc Finger"/>
    <property type="match status" value="1"/>
</dbReference>
<dbReference type="InterPro" id="IPR013087">
    <property type="entry name" value="Znf_C2H2_type"/>
</dbReference>
<keyword evidence="2" id="KW-0479">Metal-binding</keyword>
<dbReference type="InterPro" id="IPR050331">
    <property type="entry name" value="Zinc_finger"/>
</dbReference>
<dbReference type="AlphaFoldDB" id="A0A8S4AQC2"/>
<feature type="compositionally biased region" description="Basic residues" evidence="9">
    <location>
        <begin position="289"/>
        <end position="300"/>
    </location>
</feature>
<feature type="compositionally biased region" description="Basic and acidic residues" evidence="9">
    <location>
        <begin position="231"/>
        <end position="240"/>
    </location>
</feature>
<feature type="coiled-coil region" evidence="8">
    <location>
        <begin position="16"/>
        <end position="43"/>
    </location>
</feature>
<dbReference type="InterPro" id="IPR036236">
    <property type="entry name" value="Znf_C2H2_sf"/>
</dbReference>
<dbReference type="GO" id="GO:0005634">
    <property type="term" value="C:nucleus"/>
    <property type="evidence" value="ECO:0007669"/>
    <property type="project" value="UniProtKB-SubCell"/>
</dbReference>
<dbReference type="SMART" id="SM00355">
    <property type="entry name" value="ZnF_C2H2"/>
    <property type="match status" value="2"/>
</dbReference>
<evidence type="ECO:0000256" key="9">
    <source>
        <dbReference type="SAM" id="MobiDB-lite"/>
    </source>
</evidence>
<keyword evidence="8" id="KW-0175">Coiled coil</keyword>
<dbReference type="Proteomes" id="UP000677803">
    <property type="component" value="Unassembled WGS sequence"/>
</dbReference>
<comment type="subcellular location">
    <subcellularLocation>
        <location evidence="1">Nucleus</location>
    </subcellularLocation>
</comment>
<reference evidence="11" key="1">
    <citation type="submission" date="2021-05" db="EMBL/GenBank/DDBJ databases">
        <authorList>
            <person name="Tigano A."/>
        </authorList>
    </citation>
    <scope>NUCLEOTIDE SEQUENCE</scope>
</reference>
<feature type="region of interest" description="Disordered" evidence="9">
    <location>
        <begin position="148"/>
        <end position="173"/>
    </location>
</feature>
<dbReference type="SUPFAM" id="SSF57667">
    <property type="entry name" value="beta-beta-alpha zinc fingers"/>
    <property type="match status" value="1"/>
</dbReference>
<accession>A0A8S4AQC2</accession>
<dbReference type="PANTHER" id="PTHR16515:SF49">
    <property type="entry name" value="GASTRULA ZINC FINGER PROTEIN XLCGF49.1-LIKE-RELATED"/>
    <property type="match status" value="1"/>
</dbReference>
<organism evidence="11 12">
    <name type="scientific">Menidia menidia</name>
    <name type="common">Atlantic silverside</name>
    <dbReference type="NCBI Taxonomy" id="238744"/>
    <lineage>
        <taxon>Eukaryota</taxon>
        <taxon>Metazoa</taxon>
        <taxon>Chordata</taxon>
        <taxon>Craniata</taxon>
        <taxon>Vertebrata</taxon>
        <taxon>Euteleostomi</taxon>
        <taxon>Actinopterygii</taxon>
        <taxon>Neopterygii</taxon>
        <taxon>Teleostei</taxon>
        <taxon>Neoteleostei</taxon>
        <taxon>Acanthomorphata</taxon>
        <taxon>Ovalentaria</taxon>
        <taxon>Atherinomorphae</taxon>
        <taxon>Atheriniformes</taxon>
        <taxon>Atherinopsidae</taxon>
        <taxon>Menidiinae</taxon>
        <taxon>Menidia</taxon>
    </lineage>
</organism>
<sequence length="300" mass="33788">MSRVQKMRMFVSQRVNAAVEEILAAFEEVVEKYEEEAALSREVISRQHALLCSVNKSEMVPPLTDTFTQQLLLKKEQATLSQKDQSPDQNMVPEPSFAEGEEQPLHLDEAEIIEFTYDSRLAAKPGEGLPLSAEPEGPHIDVSLVLSSETEDSEDYGKAPADPRPAPAGRQSGLRCRACSRTFTAPRFLFRHVTSHLREARPLCGLCGEEFQAAEGLSLHLQTHRSKRKRQVEARTQSRERRLRQRPHLNTNTQLPEAEDPDTCKDCGKTPLKRGHTCQAGGMNEDKKKPGRPRKKKRQS</sequence>
<feature type="region of interest" description="Disordered" evidence="9">
    <location>
        <begin position="78"/>
        <end position="102"/>
    </location>
</feature>